<dbReference type="SMART" id="SM00631">
    <property type="entry name" value="Zn_pept"/>
    <property type="match status" value="1"/>
</dbReference>
<evidence type="ECO:0000313" key="4">
    <source>
        <dbReference type="EMBL" id="MBO0353991.1"/>
    </source>
</evidence>
<dbReference type="PROSITE" id="PS52035">
    <property type="entry name" value="PEPTIDASE_M14"/>
    <property type="match status" value="1"/>
</dbReference>
<comment type="caution">
    <text evidence="4">The sequence shown here is derived from an EMBL/GenBank/DDBJ whole genome shotgun (WGS) entry which is preliminary data.</text>
</comment>
<reference evidence="4 5" key="1">
    <citation type="submission" date="2021-03" db="EMBL/GenBank/DDBJ databases">
        <title>Muricauda lutimaris sp. nov. and Muricauda ruestringensis sp. nov, two marine members of the Flavobacteriaceae isolated from deep sea sediments of Western Pacific.</title>
        <authorList>
            <person name="Zhao S."/>
            <person name="Liu R."/>
        </authorList>
    </citation>
    <scope>NUCLEOTIDE SEQUENCE [LARGE SCALE GENOMIC DNA]</scope>
    <source>
        <strain evidence="4 5">BC31-1-A7</strain>
    </source>
</reference>
<feature type="domain" description="Peptidase M14" evidence="3">
    <location>
        <begin position="163"/>
        <end position="411"/>
    </location>
</feature>
<comment type="similarity">
    <text evidence="2">Belongs to the peptidase M14 family.</text>
</comment>
<keyword evidence="5" id="KW-1185">Reference proteome</keyword>
<dbReference type="Gene3D" id="3.40.630.10">
    <property type="entry name" value="Zn peptidases"/>
    <property type="match status" value="1"/>
</dbReference>
<evidence type="ECO:0000313" key="5">
    <source>
        <dbReference type="Proteomes" id="UP000664044"/>
    </source>
</evidence>
<dbReference type="SUPFAM" id="SSF53187">
    <property type="entry name" value="Zn-dependent exopeptidases"/>
    <property type="match status" value="1"/>
</dbReference>
<evidence type="ECO:0000259" key="3">
    <source>
        <dbReference type="PROSITE" id="PS52035"/>
    </source>
</evidence>
<dbReference type="PANTHER" id="PTHR12756:SF11">
    <property type="entry name" value="CYTOSOLIC CARBOXYPEPTIDASE 1"/>
    <property type="match status" value="1"/>
</dbReference>
<gene>
    <name evidence="4" type="ORF">J0656_08190</name>
</gene>
<dbReference type="EMBL" id="JAFLNL010000003">
    <property type="protein sequence ID" value="MBO0353991.1"/>
    <property type="molecule type" value="Genomic_DNA"/>
</dbReference>
<dbReference type="Pfam" id="PF00246">
    <property type="entry name" value="Peptidase_M14"/>
    <property type="match status" value="1"/>
</dbReference>
<accession>A0ABS3G3L2</accession>
<organism evidence="4 5">
    <name type="scientific">Flagellimonas aurea</name>
    <dbReference type="NCBI Taxonomy" id="2915619"/>
    <lineage>
        <taxon>Bacteria</taxon>
        <taxon>Pseudomonadati</taxon>
        <taxon>Bacteroidota</taxon>
        <taxon>Flavobacteriia</taxon>
        <taxon>Flavobacteriales</taxon>
        <taxon>Flavobacteriaceae</taxon>
        <taxon>Flagellimonas</taxon>
    </lineage>
</organism>
<sequence length="411" mass="47399">MTIKRYWGTFLPIALALVMVDCSLPKKVKFKNPVDTRDRQIDYQTKKTYYFEALGVSVSNEFDGARLNGANQLNDSTITLYFAPENTPINKSPYYAFETWSELPRQVYFEFEYPKEFRHRYKPKRKKNGEWGIVDSVNVIKSDKGRMLRLMVDREPQLIAAQEINSSDDVEQWYLQHILDSNDFVHLGSAGQSSLGRNIPVLDIYRGSPEGKPIVVLLTRQHPPEVTGFFAFQEFVETVVESSVLSTEFLSKYRVLAFPNLNPDGVDLGHWRHNSNGVDLNRDWSKYRQPEVENVVSFITEISKKDGGEIILGLDFHSTYEDVFYTNKTRRGTTLPHFIDDWFERLEKDIKDYEVNEKDSNSNKPVSKGWFLYGQGAVGITYEIGDHTPKERIVEIGEASSLAMMELLLEK</sequence>
<dbReference type="CDD" id="cd06237">
    <property type="entry name" value="M14_Nna1-like"/>
    <property type="match status" value="1"/>
</dbReference>
<dbReference type="InterPro" id="IPR050821">
    <property type="entry name" value="Cytosolic_carboxypeptidase"/>
</dbReference>
<feature type="active site" description="Proton donor/acceptor" evidence="2">
    <location>
        <position position="383"/>
    </location>
</feature>
<comment type="cofactor">
    <cofactor evidence="1">
        <name>Zn(2+)</name>
        <dbReference type="ChEBI" id="CHEBI:29105"/>
    </cofactor>
</comment>
<evidence type="ECO:0000256" key="1">
    <source>
        <dbReference type="ARBA" id="ARBA00001947"/>
    </source>
</evidence>
<proteinExistence type="inferred from homology"/>
<dbReference type="InterPro" id="IPR000834">
    <property type="entry name" value="Peptidase_M14"/>
</dbReference>
<dbReference type="RefSeq" id="WP_207032785.1">
    <property type="nucleotide sequence ID" value="NZ_JAFLNL010000003.1"/>
</dbReference>
<dbReference type="Proteomes" id="UP000664044">
    <property type="component" value="Unassembled WGS sequence"/>
</dbReference>
<evidence type="ECO:0000256" key="2">
    <source>
        <dbReference type="PROSITE-ProRule" id="PRU01379"/>
    </source>
</evidence>
<dbReference type="PANTHER" id="PTHR12756">
    <property type="entry name" value="CYTOSOLIC CARBOXYPEPTIDASE"/>
    <property type="match status" value="1"/>
</dbReference>
<protein>
    <recommendedName>
        <fullName evidence="3">Peptidase M14 domain-containing protein</fullName>
    </recommendedName>
</protein>
<name>A0ABS3G3L2_9FLAO</name>